<evidence type="ECO:0000313" key="1">
    <source>
        <dbReference type="EMBL" id="MPM41451.1"/>
    </source>
</evidence>
<sequence length="42" mass="4844">MAQRDLRVCIVVIQVWEGRGQAREEAHLLAGIHLDGQQRHRP</sequence>
<comment type="caution">
    <text evidence="1">The sequence shown here is derived from an EMBL/GenBank/DDBJ whole genome shotgun (WGS) entry which is preliminary data.</text>
</comment>
<proteinExistence type="predicted"/>
<name>A0A644ZNP5_9ZZZZ</name>
<dbReference type="EMBL" id="VSSQ01009378">
    <property type="protein sequence ID" value="MPM41451.1"/>
    <property type="molecule type" value="Genomic_DNA"/>
</dbReference>
<reference evidence="1" key="1">
    <citation type="submission" date="2019-08" db="EMBL/GenBank/DDBJ databases">
        <authorList>
            <person name="Kucharzyk K."/>
            <person name="Murdoch R.W."/>
            <person name="Higgins S."/>
            <person name="Loffler F."/>
        </authorList>
    </citation>
    <scope>NUCLEOTIDE SEQUENCE</scope>
</reference>
<protein>
    <submittedName>
        <fullName evidence="1">Uncharacterized protein</fullName>
    </submittedName>
</protein>
<organism evidence="1">
    <name type="scientific">bioreactor metagenome</name>
    <dbReference type="NCBI Taxonomy" id="1076179"/>
    <lineage>
        <taxon>unclassified sequences</taxon>
        <taxon>metagenomes</taxon>
        <taxon>ecological metagenomes</taxon>
    </lineage>
</organism>
<gene>
    <name evidence="1" type="ORF">SDC9_88106</name>
</gene>
<accession>A0A644ZNP5</accession>
<dbReference type="AlphaFoldDB" id="A0A644ZNP5"/>